<keyword evidence="3" id="KW-1000">Mitochondrion outer membrane</keyword>
<dbReference type="Gene3D" id="1.10.8.60">
    <property type="match status" value="1"/>
</dbReference>
<dbReference type="AlphaFoldDB" id="R0GGL1"/>
<feature type="compositionally biased region" description="Polar residues" evidence="6">
    <location>
        <begin position="1"/>
        <end position="20"/>
    </location>
</feature>
<protein>
    <recommendedName>
        <fullName evidence="7">AAA+ ATPase domain-containing protein</fullName>
    </recommendedName>
</protein>
<dbReference type="SMART" id="SM00382">
    <property type="entry name" value="AAA"/>
    <property type="match status" value="1"/>
</dbReference>
<proteinExistence type="predicted"/>
<keyword evidence="5" id="KW-0496">Mitochondrion</keyword>
<evidence type="ECO:0000256" key="6">
    <source>
        <dbReference type="SAM" id="MobiDB-lite"/>
    </source>
</evidence>
<feature type="domain" description="AAA+ ATPase" evidence="7">
    <location>
        <begin position="913"/>
        <end position="1050"/>
    </location>
</feature>
<dbReference type="InterPro" id="IPR008984">
    <property type="entry name" value="SMAD_FHA_dom_sf"/>
</dbReference>
<evidence type="ECO:0000256" key="2">
    <source>
        <dbReference type="ARBA" id="ARBA00022741"/>
    </source>
</evidence>
<dbReference type="PROSITE" id="PS00674">
    <property type="entry name" value="AAA"/>
    <property type="match status" value="1"/>
</dbReference>
<keyword evidence="4" id="KW-0067">ATP-binding</keyword>
<dbReference type="GO" id="GO:0016887">
    <property type="term" value="F:ATP hydrolysis activity"/>
    <property type="evidence" value="ECO:0007669"/>
    <property type="project" value="InterPro"/>
</dbReference>
<feature type="region of interest" description="Disordered" evidence="6">
    <location>
        <begin position="1"/>
        <end position="75"/>
    </location>
</feature>
<evidence type="ECO:0000256" key="1">
    <source>
        <dbReference type="ARBA" id="ARBA00004572"/>
    </source>
</evidence>
<dbReference type="SUPFAM" id="SSF49879">
    <property type="entry name" value="SMAD/FHA domain"/>
    <property type="match status" value="1"/>
</dbReference>
<evidence type="ECO:0000259" key="7">
    <source>
        <dbReference type="SMART" id="SM00382"/>
    </source>
</evidence>
<evidence type="ECO:0000256" key="5">
    <source>
        <dbReference type="ARBA" id="ARBA00023128"/>
    </source>
</evidence>
<dbReference type="FunFam" id="3.40.50.300:FF:000416">
    <property type="entry name" value="p-loop nucleoside triphosphate hydrolase superfamily protein"/>
    <property type="match status" value="1"/>
</dbReference>
<dbReference type="GO" id="GO:0005741">
    <property type="term" value="C:mitochondrial outer membrane"/>
    <property type="evidence" value="ECO:0007669"/>
    <property type="project" value="UniProtKB-SubCell"/>
</dbReference>
<dbReference type="InterPro" id="IPR027417">
    <property type="entry name" value="P-loop_NTPase"/>
</dbReference>
<dbReference type="InterPro" id="IPR056653">
    <property type="entry name" value="DUF7751"/>
</dbReference>
<evidence type="ECO:0000256" key="4">
    <source>
        <dbReference type="ARBA" id="ARBA00022840"/>
    </source>
</evidence>
<evidence type="ECO:0000256" key="3">
    <source>
        <dbReference type="ARBA" id="ARBA00022787"/>
    </source>
</evidence>
<dbReference type="eggNOG" id="KOG0737">
    <property type="taxonomic scope" value="Eukaryota"/>
</dbReference>
<dbReference type="InterPro" id="IPR051701">
    <property type="entry name" value="Mito_OM_Translocase_MSP1"/>
</dbReference>
<dbReference type="InterPro" id="IPR041569">
    <property type="entry name" value="AAA_lid_3"/>
</dbReference>
<name>R0GGL1_9BRAS</name>
<keyword evidence="2" id="KW-0547">Nucleotide-binding</keyword>
<dbReference type="EMBL" id="KB870811">
    <property type="protein sequence ID" value="EOA15919.1"/>
    <property type="molecule type" value="Genomic_DNA"/>
</dbReference>
<feature type="compositionally biased region" description="Low complexity" evidence="6">
    <location>
        <begin position="460"/>
        <end position="479"/>
    </location>
</feature>
<evidence type="ECO:0000313" key="8">
    <source>
        <dbReference type="EMBL" id="EOA15919.1"/>
    </source>
</evidence>
<sequence length="1181" mass="129558">MVSPQPGKSISGKDNTTPPDGSSGKRPPSSSEDKSPSAKRQKGDGASAAKETNTLTPADSGKSDLGETTSTSGDAKKIEASAAAATTARLPPVAKVSAPNLQEKPNTSTFRGWTYVHGSYKSPWYRLLAQSQRYPTLNIRESTFTLGFSISCNFQLNDDDISSFLCKITRIQRKGIVVAVLEATGSRGPVWLNRKAVVKNVCHVLNSGDEIFQQLTKVTEKAGTVQVPAGKFLELERKARDPTGNSIIETLAILQHDSSRKSQKAPGKPATSSVVQVDSMEGRFSVDNQSNKAADSGAVSSHNQDSKMKILDEKNEVTRISQQASTSGNVLRSAKFREGIQAGIIEGKSLEVSFKNFPYYLSEYTKTILICASHVHLKKKEYAHYASNMTTLNPRILLSGPTGSEIYQEMLAKALANHFEAKLLIFDSHPILGALASINSCNLPTQSLELIDRGKSSNLSAGEGDASSSSPSPATSSGPDSPPKLEPETLPLSYRTPKMYFNLLGFLVCGYFIWKKKTLAGDRVEFMGTEVYPGPSTDMGVRGPPPGSKGEVLLVFDENPSAKVGVRFDNPIPDGVNLGELCEMEHGFFCKVADLQFESSGSQDLDRLLVNTLFEVVHAESRTCPFILFLKDAEQSVGNYDLYCAFKIRLAYLPENVIVICSHIQPNHVKEKSHPGALSFPKVSSSLPAFLGSSLPAFLRVAIPDFPDIGPQYARGEEVEVPVETKRLEELFGNKVTIQIPQDEEELTSWTYQLDRDAEILKTKANYNHLRMVLGRCGLECEGIETLCMKDLTLQSDSAEKIIGWALGDHARRNPDTDPDTRVILSRDSMQFAIGLLQAVLNGSTSSKKSLKDIVTENVFEKRLISNVIQPSDIDVTFDDIGALEKVKDTLKELVMLPLQRPELFSKGQLTKPCKGILLFGPPGTGKTMLAKAVAKEADANFINISMSSITSKWVGEAEKYVKAVFSLASKISPSVIFVDEVDSMLGRREATREHEAMRKMKNEFMIHWDGLRTKEMERVLVLAATNRPYDIDEAVIRRLPRRLMLGLPDAPNRAKILKVILAKEDLSPDLDIDGVASMTNGYSGSDLKNLCVTAAHRPIKEILKKEKNERDAALAEGKVPPAQSESCDIRALNMDDFRYAHEQVGSSVSSESENMTALQQWNELYGEGGSRKQETLSYYM</sequence>
<dbReference type="SUPFAM" id="SSF52540">
    <property type="entry name" value="P-loop containing nucleoside triphosphate hydrolases"/>
    <property type="match status" value="1"/>
</dbReference>
<dbReference type="Pfam" id="PF24933">
    <property type="entry name" value="DUF7751"/>
    <property type="match status" value="1"/>
</dbReference>
<dbReference type="GO" id="GO:0005524">
    <property type="term" value="F:ATP binding"/>
    <property type="evidence" value="ECO:0007669"/>
    <property type="project" value="UniProtKB-KW"/>
</dbReference>
<dbReference type="PANTHER" id="PTHR45644">
    <property type="entry name" value="AAA ATPASE, PUTATIVE (AFU_ORTHOLOGUE AFUA_2G12920)-RELATED-RELATED"/>
    <property type="match status" value="1"/>
</dbReference>
<dbReference type="PANTHER" id="PTHR45644:SF39">
    <property type="entry name" value="AAA-TYPE ATPASE FAMILY PROTEIN-RELATED"/>
    <property type="match status" value="1"/>
</dbReference>
<organism evidence="8 9">
    <name type="scientific">Capsella rubella</name>
    <dbReference type="NCBI Taxonomy" id="81985"/>
    <lineage>
        <taxon>Eukaryota</taxon>
        <taxon>Viridiplantae</taxon>
        <taxon>Streptophyta</taxon>
        <taxon>Embryophyta</taxon>
        <taxon>Tracheophyta</taxon>
        <taxon>Spermatophyta</taxon>
        <taxon>Magnoliopsida</taxon>
        <taxon>eudicotyledons</taxon>
        <taxon>Gunneridae</taxon>
        <taxon>Pentapetalae</taxon>
        <taxon>rosids</taxon>
        <taxon>malvids</taxon>
        <taxon>Brassicales</taxon>
        <taxon>Brassicaceae</taxon>
        <taxon>Camelineae</taxon>
        <taxon>Capsella</taxon>
    </lineage>
</organism>
<reference evidence="9" key="1">
    <citation type="journal article" date="2013" name="Nat. Genet.">
        <title>The Capsella rubella genome and the genomic consequences of rapid mating system evolution.</title>
        <authorList>
            <person name="Slotte T."/>
            <person name="Hazzouri K.M."/>
            <person name="Agren J.A."/>
            <person name="Koenig D."/>
            <person name="Maumus F."/>
            <person name="Guo Y.L."/>
            <person name="Steige K."/>
            <person name="Platts A.E."/>
            <person name="Escobar J.S."/>
            <person name="Newman L.K."/>
            <person name="Wang W."/>
            <person name="Mandakova T."/>
            <person name="Vello E."/>
            <person name="Smith L.M."/>
            <person name="Henz S.R."/>
            <person name="Steffen J."/>
            <person name="Takuno S."/>
            <person name="Brandvain Y."/>
            <person name="Coop G."/>
            <person name="Andolfatto P."/>
            <person name="Hu T.T."/>
            <person name="Blanchette M."/>
            <person name="Clark R.M."/>
            <person name="Quesneville H."/>
            <person name="Nordborg M."/>
            <person name="Gaut B.S."/>
            <person name="Lysak M.A."/>
            <person name="Jenkins J."/>
            <person name="Grimwood J."/>
            <person name="Chapman J."/>
            <person name="Prochnik S."/>
            <person name="Shu S."/>
            <person name="Rokhsar D."/>
            <person name="Schmutz J."/>
            <person name="Weigel D."/>
            <person name="Wright S.I."/>
        </authorList>
    </citation>
    <scope>NUCLEOTIDE SEQUENCE [LARGE SCALE GENOMIC DNA]</scope>
    <source>
        <strain evidence="9">cv. Monte Gargano</strain>
    </source>
</reference>
<evidence type="ECO:0000313" key="9">
    <source>
        <dbReference type="Proteomes" id="UP000029121"/>
    </source>
</evidence>
<feature type="region of interest" description="Disordered" evidence="6">
    <location>
        <begin position="456"/>
        <end position="489"/>
    </location>
</feature>
<dbReference type="STRING" id="81985.R0GGL1"/>
<dbReference type="Proteomes" id="UP000029121">
    <property type="component" value="Unassembled WGS sequence"/>
</dbReference>
<gene>
    <name evidence="8" type="ORF">CARUB_v10004013mg</name>
</gene>
<keyword evidence="9" id="KW-1185">Reference proteome</keyword>
<dbReference type="Pfam" id="PF00004">
    <property type="entry name" value="AAA"/>
    <property type="match status" value="1"/>
</dbReference>
<dbReference type="InterPro" id="IPR003960">
    <property type="entry name" value="ATPase_AAA_CS"/>
</dbReference>
<dbReference type="Pfam" id="PF17862">
    <property type="entry name" value="AAA_lid_3"/>
    <property type="match status" value="1"/>
</dbReference>
<keyword evidence="3" id="KW-0472">Membrane</keyword>
<dbReference type="InterPro" id="IPR003959">
    <property type="entry name" value="ATPase_AAA_core"/>
</dbReference>
<accession>R0GGL1</accession>
<dbReference type="InterPro" id="IPR003593">
    <property type="entry name" value="AAA+_ATPase"/>
</dbReference>
<dbReference type="Gene3D" id="3.40.50.300">
    <property type="entry name" value="P-loop containing nucleotide triphosphate hydrolases"/>
    <property type="match status" value="1"/>
</dbReference>
<comment type="subcellular location">
    <subcellularLocation>
        <location evidence="1">Mitochondrion outer membrane</location>
        <topology evidence="1">Single-pass membrane protein</topology>
    </subcellularLocation>
</comment>
<dbReference type="Gene3D" id="2.60.200.20">
    <property type="match status" value="1"/>
</dbReference>